<evidence type="ECO:0000313" key="1">
    <source>
        <dbReference type="EMBL" id="KUG14465.1"/>
    </source>
</evidence>
<organism evidence="1">
    <name type="scientific">hydrocarbon metagenome</name>
    <dbReference type="NCBI Taxonomy" id="938273"/>
    <lineage>
        <taxon>unclassified sequences</taxon>
        <taxon>metagenomes</taxon>
        <taxon>ecological metagenomes</taxon>
    </lineage>
</organism>
<gene>
    <name evidence="1" type="ORF">ASZ90_015896</name>
</gene>
<dbReference type="EMBL" id="LNQE01001658">
    <property type="protein sequence ID" value="KUG14465.1"/>
    <property type="molecule type" value="Genomic_DNA"/>
</dbReference>
<dbReference type="AlphaFoldDB" id="A0A0W8F0V8"/>
<accession>A0A0W8F0V8</accession>
<sequence>MEHLQTNGRIERFFGEVERRINKFRSVGEIGVWHNEVKPHSSLNYDEPYNAFWYRLPPERILGYVEGWFYV</sequence>
<name>A0A0W8F0V8_9ZZZZ</name>
<reference evidence="1" key="1">
    <citation type="journal article" date="2015" name="Proc. Natl. Acad. Sci. U.S.A.">
        <title>Networks of energetic and metabolic interactions define dynamics in microbial communities.</title>
        <authorList>
            <person name="Embree M."/>
            <person name="Liu J.K."/>
            <person name="Al-Bassam M.M."/>
            <person name="Zengler K."/>
        </authorList>
    </citation>
    <scope>NUCLEOTIDE SEQUENCE</scope>
</reference>
<dbReference type="SUPFAM" id="SSF53098">
    <property type="entry name" value="Ribonuclease H-like"/>
    <property type="match status" value="1"/>
</dbReference>
<protein>
    <submittedName>
        <fullName evidence="1">Uncharacterized protein</fullName>
    </submittedName>
</protein>
<proteinExistence type="predicted"/>
<dbReference type="InterPro" id="IPR012337">
    <property type="entry name" value="RNaseH-like_sf"/>
</dbReference>
<comment type="caution">
    <text evidence="1">The sequence shown here is derived from an EMBL/GenBank/DDBJ whole genome shotgun (WGS) entry which is preliminary data.</text>
</comment>